<organism evidence="8 9">
    <name type="scientific">Candidatus Magasanikbacteria bacterium GW2011_GWA2_46_17</name>
    <dbReference type="NCBI Taxonomy" id="1619042"/>
    <lineage>
        <taxon>Bacteria</taxon>
        <taxon>Candidatus Magasanikiibacteriota</taxon>
    </lineage>
</organism>
<comment type="similarity">
    <text evidence="5 6">Belongs to the FtsA/MreB family.</text>
</comment>
<keyword evidence="4 5" id="KW-0131">Cell cycle</keyword>
<proteinExistence type="inferred from homology"/>
<evidence type="ECO:0000256" key="5">
    <source>
        <dbReference type="HAMAP-Rule" id="MF_02033"/>
    </source>
</evidence>
<gene>
    <name evidence="5" type="primary">ftsA</name>
    <name evidence="8" type="ORF">UX39_C0031G0005</name>
</gene>
<comment type="subcellular location">
    <subcellularLocation>
        <location evidence="5">Cell membrane</location>
        <topology evidence="5">Peripheral membrane protein</topology>
        <orientation evidence="5">Cytoplasmic side</orientation>
    </subcellularLocation>
    <text evidence="5">Localizes to the Z ring in an FtsZ-dependent manner. Targeted to the membrane through a conserved C-terminal amphipathic helix.</text>
</comment>
<dbReference type="Pfam" id="PF02491">
    <property type="entry name" value="SHS2_FTSA"/>
    <property type="match status" value="1"/>
</dbReference>
<dbReference type="PIRSF" id="PIRSF003101">
    <property type="entry name" value="FtsA"/>
    <property type="match status" value="1"/>
</dbReference>
<feature type="domain" description="SHS2" evidence="7">
    <location>
        <begin position="7"/>
        <end position="196"/>
    </location>
</feature>
<dbReference type="InterPro" id="IPR003494">
    <property type="entry name" value="SHS2_FtsA"/>
</dbReference>
<dbReference type="GO" id="GO:0032153">
    <property type="term" value="C:cell division site"/>
    <property type="evidence" value="ECO:0007669"/>
    <property type="project" value="UniProtKB-UniRule"/>
</dbReference>
<dbReference type="NCBIfam" id="TIGR01174">
    <property type="entry name" value="ftsA"/>
    <property type="match status" value="1"/>
</dbReference>
<dbReference type="Proteomes" id="UP000034175">
    <property type="component" value="Unassembled WGS sequence"/>
</dbReference>
<dbReference type="SMART" id="SM00842">
    <property type="entry name" value="FtsA"/>
    <property type="match status" value="1"/>
</dbReference>
<comment type="function">
    <text evidence="5 6">Cell division protein that is involved in the assembly of the Z ring. May serve as a membrane anchor for the Z ring.</text>
</comment>
<evidence type="ECO:0000256" key="6">
    <source>
        <dbReference type="PIRNR" id="PIRNR003101"/>
    </source>
</evidence>
<reference evidence="8 9" key="1">
    <citation type="journal article" date="2015" name="Nature">
        <title>rRNA introns, odd ribosomes, and small enigmatic genomes across a large radiation of phyla.</title>
        <authorList>
            <person name="Brown C.T."/>
            <person name="Hug L.A."/>
            <person name="Thomas B.C."/>
            <person name="Sharon I."/>
            <person name="Castelle C.J."/>
            <person name="Singh A."/>
            <person name="Wilkins M.J."/>
            <person name="Williams K.H."/>
            <person name="Banfield J.F."/>
        </authorList>
    </citation>
    <scope>NUCLEOTIDE SEQUENCE [LARGE SCALE GENOMIC DNA]</scope>
</reference>
<evidence type="ECO:0000256" key="4">
    <source>
        <dbReference type="ARBA" id="ARBA00023306"/>
    </source>
</evidence>
<evidence type="ECO:0000313" key="9">
    <source>
        <dbReference type="Proteomes" id="UP000034175"/>
    </source>
</evidence>
<dbReference type="HAMAP" id="MF_02033">
    <property type="entry name" value="FtsA"/>
    <property type="match status" value="1"/>
</dbReference>
<evidence type="ECO:0000256" key="1">
    <source>
        <dbReference type="ARBA" id="ARBA00022475"/>
    </source>
</evidence>
<evidence type="ECO:0000259" key="7">
    <source>
        <dbReference type="SMART" id="SM00842"/>
    </source>
</evidence>
<evidence type="ECO:0000313" key="8">
    <source>
        <dbReference type="EMBL" id="KKU25385.1"/>
    </source>
</evidence>
<dbReference type="GO" id="GO:0043093">
    <property type="term" value="P:FtsZ-dependent cytokinesis"/>
    <property type="evidence" value="ECO:0007669"/>
    <property type="project" value="UniProtKB-UniRule"/>
</dbReference>
<comment type="caution">
    <text evidence="8">The sequence shown here is derived from an EMBL/GenBank/DDBJ whole genome shotgun (WGS) entry which is preliminary data.</text>
</comment>
<dbReference type="PANTHER" id="PTHR32432">
    <property type="entry name" value="CELL DIVISION PROTEIN FTSA-RELATED"/>
    <property type="match status" value="1"/>
</dbReference>
<comment type="subunit">
    <text evidence="5">Self-interacts. Interacts with FtsZ.</text>
</comment>
<dbReference type="CDD" id="cd24048">
    <property type="entry name" value="ASKHA_NBD_FtsA"/>
    <property type="match status" value="1"/>
</dbReference>
<accession>A0A0G1RWU4</accession>
<protein>
    <recommendedName>
        <fullName evidence="5 6">Cell division protein FtsA</fullName>
    </recommendedName>
</protein>
<dbReference type="Pfam" id="PF14450">
    <property type="entry name" value="FtsA"/>
    <property type="match status" value="1"/>
</dbReference>
<keyword evidence="2 5" id="KW-0132">Cell division</keyword>
<dbReference type="Gene3D" id="3.30.420.40">
    <property type="match status" value="1"/>
</dbReference>
<dbReference type="GO" id="GO:0009898">
    <property type="term" value="C:cytoplasmic side of plasma membrane"/>
    <property type="evidence" value="ECO:0007669"/>
    <property type="project" value="UniProtKB-UniRule"/>
</dbReference>
<name>A0A0G1RWU4_9BACT</name>
<dbReference type="Gene3D" id="3.30.1490.110">
    <property type="match status" value="1"/>
</dbReference>
<dbReference type="PANTHER" id="PTHR32432:SF4">
    <property type="entry name" value="CELL DIVISION PROTEIN FTSA"/>
    <property type="match status" value="1"/>
</dbReference>
<keyword evidence="1 5" id="KW-1003">Cell membrane</keyword>
<evidence type="ECO:0000256" key="3">
    <source>
        <dbReference type="ARBA" id="ARBA00023136"/>
    </source>
</evidence>
<dbReference type="InterPro" id="IPR050696">
    <property type="entry name" value="FtsA/MreB"/>
</dbReference>
<dbReference type="InterPro" id="IPR043129">
    <property type="entry name" value="ATPase_NBD"/>
</dbReference>
<evidence type="ECO:0000256" key="2">
    <source>
        <dbReference type="ARBA" id="ARBA00022618"/>
    </source>
</evidence>
<dbReference type="SUPFAM" id="SSF53067">
    <property type="entry name" value="Actin-like ATPase domain"/>
    <property type="match status" value="2"/>
</dbReference>
<dbReference type="InterPro" id="IPR020823">
    <property type="entry name" value="Cell_div_FtsA"/>
</dbReference>
<dbReference type="EMBL" id="LCMA01000031">
    <property type="protein sequence ID" value="KKU25385.1"/>
    <property type="molecule type" value="Genomic_DNA"/>
</dbReference>
<sequence length="413" mass="43473">MSRNPQFASIDIGSTAIRVVVGQKREANESIQIIAASEHSSEGVARGIITSIEDATGSISAALEKCERMCGSPIETAVIGISGSQALVNTSKGITAIAKANGEISPEDVERAIEAAEVVAVPPNYKLLHNIPKNFTVDGQSGIKDPIGMTGSRLEVETQVIHCLSSHIENVSKCATRAGVEISEMVLGILAASEAVTTSRQRDLGVAVINIGAQATNVAVYENGDLIHLGTIPVGGAHFTNDIAIGLRVSIDLAEKVKLGHGTVLPSDISKHDEIDLSEFGPESSDRVSHKHIAEILEARSEELFSLVNKELTKARRAGLLPAGVALTGGGSKLPGLAEAAKKDLKLPASAGSVEVLTAVDKVNDPQFSTAVGLILWTAKYSGYEGGRRFRIPFLSFGGMTDKVRKFVKTLMP</sequence>
<keyword evidence="3 5" id="KW-0472">Membrane</keyword>
<dbReference type="AlphaFoldDB" id="A0A0G1RWU4"/>